<dbReference type="Proteomes" id="UP000001661">
    <property type="component" value="Chromosome"/>
</dbReference>
<dbReference type="InterPro" id="IPR038063">
    <property type="entry name" value="Transpep_catalytic_dom"/>
</dbReference>
<keyword evidence="2" id="KW-0808">Transferase</keyword>
<reference evidence="7 8" key="1">
    <citation type="journal article" date="2010" name="Stand. Genomic Sci.">
        <title>Complete genome sequence of Acetohalobium arabaticum type strain (Z-7288).</title>
        <authorList>
            <person name="Sikorski J."/>
            <person name="Lapidus A."/>
            <person name="Chertkov O."/>
            <person name="Lucas S."/>
            <person name="Copeland A."/>
            <person name="Glavina Del Rio T."/>
            <person name="Nolan M."/>
            <person name="Tice H."/>
            <person name="Cheng J.F."/>
            <person name="Han C."/>
            <person name="Brambilla E."/>
            <person name="Pitluck S."/>
            <person name="Liolios K."/>
            <person name="Ivanova N."/>
            <person name="Mavromatis K."/>
            <person name="Mikhailova N."/>
            <person name="Pati A."/>
            <person name="Bruce D."/>
            <person name="Detter C."/>
            <person name="Tapia R."/>
            <person name="Goodwin L."/>
            <person name="Chen A."/>
            <person name="Palaniappan K."/>
            <person name="Land M."/>
            <person name="Hauser L."/>
            <person name="Chang Y.J."/>
            <person name="Jeffries C.D."/>
            <person name="Rohde M."/>
            <person name="Goker M."/>
            <person name="Spring S."/>
            <person name="Woyke T."/>
            <person name="Bristow J."/>
            <person name="Eisen J.A."/>
            <person name="Markowitz V."/>
            <person name="Hugenholtz P."/>
            <person name="Kyrpides N.C."/>
            <person name="Klenk H.P."/>
        </authorList>
    </citation>
    <scope>NUCLEOTIDE SEQUENCE [LARGE SCALE GENOMIC DNA]</scope>
    <source>
        <strain evidence="8">ATCC 49924 / DSM 5501 / Z-7288</strain>
    </source>
</reference>
<dbReference type="eggNOG" id="COG1376">
    <property type="taxonomic scope" value="Bacteria"/>
</dbReference>
<dbReference type="STRING" id="574087.Acear_0812"/>
<dbReference type="GO" id="GO:0016740">
    <property type="term" value="F:transferase activity"/>
    <property type="evidence" value="ECO:0007669"/>
    <property type="project" value="UniProtKB-KW"/>
</dbReference>
<proteinExistence type="predicted"/>
<evidence type="ECO:0000313" key="8">
    <source>
        <dbReference type="Proteomes" id="UP000001661"/>
    </source>
</evidence>
<keyword evidence="3" id="KW-0133">Cell shape</keyword>
<evidence type="ECO:0000256" key="4">
    <source>
        <dbReference type="ARBA" id="ARBA00022984"/>
    </source>
</evidence>
<dbReference type="GO" id="GO:0009252">
    <property type="term" value="P:peptidoglycan biosynthetic process"/>
    <property type="evidence" value="ECO:0007669"/>
    <property type="project" value="UniProtKB-UniPathway"/>
</dbReference>
<dbReference type="AlphaFoldDB" id="D9QVU1"/>
<keyword evidence="5" id="KW-0961">Cell wall biogenesis/degradation</keyword>
<organism evidence="7 8">
    <name type="scientific">Acetohalobium arabaticum (strain ATCC 49924 / DSM 5501 / Z-7288)</name>
    <dbReference type="NCBI Taxonomy" id="574087"/>
    <lineage>
        <taxon>Bacteria</taxon>
        <taxon>Bacillati</taxon>
        <taxon>Bacillota</taxon>
        <taxon>Clostridia</taxon>
        <taxon>Halanaerobiales</taxon>
        <taxon>Halobacteroidaceae</taxon>
        <taxon>Acetohalobium</taxon>
    </lineage>
</organism>
<feature type="domain" description="L,D-TPase catalytic" evidence="6">
    <location>
        <begin position="316"/>
        <end position="451"/>
    </location>
</feature>
<accession>D9QVU1</accession>
<dbReference type="GO" id="GO:0008360">
    <property type="term" value="P:regulation of cell shape"/>
    <property type="evidence" value="ECO:0007669"/>
    <property type="project" value="UniProtKB-KW"/>
</dbReference>
<evidence type="ECO:0000259" key="6">
    <source>
        <dbReference type="Pfam" id="PF03734"/>
    </source>
</evidence>
<keyword evidence="4" id="KW-0573">Peptidoglycan synthesis</keyword>
<dbReference type="UniPathway" id="UPA00219"/>
<gene>
    <name evidence="7" type="ordered locus">Acear_0812</name>
</gene>
<dbReference type="SUPFAM" id="SSF141523">
    <property type="entry name" value="L,D-transpeptidase catalytic domain-like"/>
    <property type="match status" value="1"/>
</dbReference>
<dbReference type="Pfam" id="PF03734">
    <property type="entry name" value="YkuD"/>
    <property type="match status" value="1"/>
</dbReference>
<dbReference type="GO" id="GO:0071555">
    <property type="term" value="P:cell wall organization"/>
    <property type="evidence" value="ECO:0007669"/>
    <property type="project" value="UniProtKB-KW"/>
</dbReference>
<evidence type="ECO:0000256" key="3">
    <source>
        <dbReference type="ARBA" id="ARBA00022960"/>
    </source>
</evidence>
<sequence>MNRKITYIFILLLVVALSGYAYFINMSPDEVPKQQTEDHAQEDRLTKTELENVEENINAFNIEDDFRITQNLSQEKNDVLALNSQKTTQVLKKINPKRKNTVLHQYDSRLPETINRALQYFSYDISYNYFLVTEENGAEIKENPDPATTTVVRVENLDKVSLLQRVDGEEVAGSNIWYRVAIEKDNQIYEGYLHSTTGLTRKFRFDKMQNAVNNLRQEVAEGALHYISNYKNQNGAPPQKGDSAVDEQGYRVYHSAPAYKEASTDANYRYAPDGMLVRILNETDDFYYVNIPTFDGNFYIPKQYIDSTAKLNQLNHVLVVDNEQQNQAAFKLVEDGLNLVSYTLATTGKPGDFSFETSPGAYKVLEKKERFEYLKKGSEDIAGYAPFATRFSGGAYLHGVPVAYEEENGEKIDPGLIEYIHTIGTFPRSSMCVRNFTSHAKFIYNWMDVQNGAVIVID</sequence>
<protein>
    <submittedName>
        <fullName evidence="7">ErfK/YbiS/YcfS/YnhG family protein</fullName>
    </submittedName>
</protein>
<dbReference type="Gene3D" id="2.40.440.10">
    <property type="entry name" value="L,D-transpeptidase catalytic domain-like"/>
    <property type="match status" value="1"/>
</dbReference>
<evidence type="ECO:0000256" key="1">
    <source>
        <dbReference type="ARBA" id="ARBA00004752"/>
    </source>
</evidence>
<name>D9QVU1_ACEAZ</name>
<evidence type="ECO:0000313" key="7">
    <source>
        <dbReference type="EMBL" id="ADL12350.1"/>
    </source>
</evidence>
<dbReference type="InterPro" id="IPR005490">
    <property type="entry name" value="LD_TPept_cat_dom"/>
</dbReference>
<keyword evidence="8" id="KW-1185">Reference proteome</keyword>
<dbReference type="OrthoDB" id="92744at2"/>
<evidence type="ECO:0000256" key="2">
    <source>
        <dbReference type="ARBA" id="ARBA00022679"/>
    </source>
</evidence>
<comment type="pathway">
    <text evidence="1">Cell wall biogenesis; peptidoglycan biosynthesis.</text>
</comment>
<dbReference type="RefSeq" id="WP_013277796.1">
    <property type="nucleotide sequence ID" value="NC_014378.1"/>
</dbReference>
<evidence type="ECO:0000256" key="5">
    <source>
        <dbReference type="ARBA" id="ARBA00023316"/>
    </source>
</evidence>
<dbReference type="HOGENOM" id="CLU_032552_0_0_9"/>
<dbReference type="EMBL" id="CP002105">
    <property type="protein sequence ID" value="ADL12350.1"/>
    <property type="molecule type" value="Genomic_DNA"/>
</dbReference>
<dbReference type="KEGG" id="aar:Acear_0812"/>
<dbReference type="CDD" id="cd16913">
    <property type="entry name" value="YkuD_like"/>
    <property type="match status" value="1"/>
</dbReference>